<evidence type="ECO:0000313" key="1">
    <source>
        <dbReference type="EMBL" id="CAG6688924.1"/>
    </source>
</evidence>
<name>A0A8D8XBG2_9HEMI</name>
<dbReference type="EMBL" id="HBUF01560659">
    <property type="protein sequence ID" value="CAG6762199.1"/>
    <property type="molecule type" value="Transcribed_RNA"/>
</dbReference>
<dbReference type="EMBL" id="HBUF01289431">
    <property type="protein sequence ID" value="CAG6688924.1"/>
    <property type="molecule type" value="Transcribed_RNA"/>
</dbReference>
<protein>
    <submittedName>
        <fullName evidence="1">Uncharacterized protein</fullName>
    </submittedName>
</protein>
<sequence>MEERSMVAACGWKCPTHRKLGVTAVVVTATGLGAPSDPGADLSTLMTSVTSVVRGDIMHATVALKDQVEAEADADLTVDLALALMIAALAPPGQDPGLDPNHHDLALTRGPRKLAMENKDNVGSSRCPSAQTIQYMVVYLFCFYPLSSLHFQFHEKLSSLRYGVNHSL</sequence>
<accession>A0A8D8XBG2</accession>
<organism evidence="1">
    <name type="scientific">Cacopsylla melanoneura</name>
    <dbReference type="NCBI Taxonomy" id="428564"/>
    <lineage>
        <taxon>Eukaryota</taxon>
        <taxon>Metazoa</taxon>
        <taxon>Ecdysozoa</taxon>
        <taxon>Arthropoda</taxon>
        <taxon>Hexapoda</taxon>
        <taxon>Insecta</taxon>
        <taxon>Pterygota</taxon>
        <taxon>Neoptera</taxon>
        <taxon>Paraneoptera</taxon>
        <taxon>Hemiptera</taxon>
        <taxon>Sternorrhyncha</taxon>
        <taxon>Psylloidea</taxon>
        <taxon>Psyllidae</taxon>
        <taxon>Psyllinae</taxon>
        <taxon>Cacopsylla</taxon>
    </lineage>
</organism>
<reference evidence="1" key="1">
    <citation type="submission" date="2021-05" db="EMBL/GenBank/DDBJ databases">
        <authorList>
            <person name="Alioto T."/>
            <person name="Alioto T."/>
            <person name="Gomez Garrido J."/>
        </authorList>
    </citation>
    <scope>NUCLEOTIDE SEQUENCE</scope>
</reference>
<dbReference type="AlphaFoldDB" id="A0A8D8XBG2"/>
<proteinExistence type="predicted"/>